<dbReference type="PANTHER" id="PTHR23520:SF5">
    <property type="entry name" value="TRANSPORTER, PUTATIVE (AFU_ORTHOLOGUE AFUA_3G04000)-RELATED"/>
    <property type="match status" value="1"/>
</dbReference>
<dbReference type="Pfam" id="PF07690">
    <property type="entry name" value="MFS_1"/>
    <property type="match status" value="2"/>
</dbReference>
<evidence type="ECO:0000313" key="7">
    <source>
        <dbReference type="EMBL" id="MBU9712976.1"/>
    </source>
</evidence>
<evidence type="ECO:0000256" key="3">
    <source>
        <dbReference type="ARBA" id="ARBA00022989"/>
    </source>
</evidence>
<dbReference type="RefSeq" id="WP_217067151.1">
    <property type="nucleotide sequence ID" value="NZ_JAHQCS010000120.1"/>
</dbReference>
<dbReference type="InterPro" id="IPR005829">
    <property type="entry name" value="Sugar_transporter_CS"/>
</dbReference>
<dbReference type="InterPro" id="IPR020846">
    <property type="entry name" value="MFS_dom"/>
</dbReference>
<feature type="transmembrane region" description="Helical" evidence="5">
    <location>
        <begin position="387"/>
        <end position="409"/>
    </location>
</feature>
<protein>
    <submittedName>
        <fullName evidence="7">MFS transporter</fullName>
    </submittedName>
</protein>
<accession>A0ABS6JHA9</accession>
<gene>
    <name evidence="7" type="ORF">KS419_14695</name>
</gene>
<keyword evidence="4 5" id="KW-0472">Membrane</keyword>
<feature type="transmembrane region" description="Helical" evidence="5">
    <location>
        <begin position="230"/>
        <end position="252"/>
    </location>
</feature>
<evidence type="ECO:0000256" key="2">
    <source>
        <dbReference type="ARBA" id="ARBA00022692"/>
    </source>
</evidence>
<evidence type="ECO:0000259" key="6">
    <source>
        <dbReference type="PROSITE" id="PS50850"/>
    </source>
</evidence>
<comment type="caution">
    <text evidence="7">The sequence shown here is derived from an EMBL/GenBank/DDBJ whole genome shotgun (WGS) entry which is preliminary data.</text>
</comment>
<feature type="transmembrane region" description="Helical" evidence="5">
    <location>
        <begin position="264"/>
        <end position="285"/>
    </location>
</feature>
<feature type="domain" description="Major facilitator superfamily (MFS) profile" evidence="6">
    <location>
        <begin position="18"/>
        <end position="413"/>
    </location>
</feature>
<feature type="transmembrane region" description="Helical" evidence="5">
    <location>
        <begin position="84"/>
        <end position="102"/>
    </location>
</feature>
<dbReference type="PROSITE" id="PS50850">
    <property type="entry name" value="MFS"/>
    <property type="match status" value="1"/>
</dbReference>
<keyword evidence="8" id="KW-1185">Reference proteome</keyword>
<feature type="transmembrane region" description="Helical" evidence="5">
    <location>
        <begin position="108"/>
        <end position="130"/>
    </location>
</feature>
<dbReference type="PROSITE" id="PS00216">
    <property type="entry name" value="SUGAR_TRANSPORT_1"/>
    <property type="match status" value="1"/>
</dbReference>
<proteinExistence type="predicted"/>
<keyword evidence="2 5" id="KW-0812">Transmembrane</keyword>
<dbReference type="PANTHER" id="PTHR23520">
    <property type="entry name" value="TRANSPORTER, PUTATIVE (AFU_ORTHOLOGUE AFUA_3G04000)-RELATED"/>
    <property type="match status" value="1"/>
</dbReference>
<name>A0ABS6JHA9_9BACI</name>
<sequence>MVSFVGGWSKQFKGYNQNVRLFLLSSILAHIGMGIFMIIYNYYIRELGYDDQMNGSVIAMQSIATALLLLPAGILSDRVGRKKVILIGAVFAATSLLFRSVLSLEILLLGTAFMTGLFMAFIQVSSIPLLAENSTEKQRVHLFSFNFAIIMVANVIGNTLGGTLSDFFNYIVGFSPLWSIRLTLLIGAAFFFAALIPILKIREDRKLREENAQDRSFKRLFKTQRQGIKIILLFAVAQILIGFGSGLVIPYLNLYFVDRFEISHSLVGIIISGGQAMTAVALLIGPAVVSRVGEVRAVVMLQLMSIPFLLITAYTQNIYWAIFGFLFRQALMNAGNPIQMSLMMRSVDNSIKGLANSVGQAVFQLGWAVMGPVSTTIVMVYGAYSGYAIVFSITGVLYVVGTVYFFVVFRKPISVTSNETLHKSEKSS</sequence>
<dbReference type="EMBL" id="JAHQCS010000120">
    <property type="protein sequence ID" value="MBU9712976.1"/>
    <property type="molecule type" value="Genomic_DNA"/>
</dbReference>
<comment type="subcellular location">
    <subcellularLocation>
        <location evidence="1">Cell membrane</location>
        <topology evidence="1">Multi-pass membrane protein</topology>
    </subcellularLocation>
</comment>
<feature type="transmembrane region" description="Helical" evidence="5">
    <location>
        <begin position="180"/>
        <end position="199"/>
    </location>
</feature>
<evidence type="ECO:0000256" key="4">
    <source>
        <dbReference type="ARBA" id="ARBA00023136"/>
    </source>
</evidence>
<reference evidence="7 8" key="1">
    <citation type="submission" date="2021-06" db="EMBL/GenBank/DDBJ databases">
        <title>Bacillus sp. RD4P76, an endophyte from a halophyte.</title>
        <authorList>
            <person name="Sun J.-Q."/>
        </authorList>
    </citation>
    <scope>NUCLEOTIDE SEQUENCE [LARGE SCALE GENOMIC DNA]</scope>
    <source>
        <strain evidence="7 8">CGMCC 1.15917</strain>
    </source>
</reference>
<feature type="transmembrane region" description="Helical" evidence="5">
    <location>
        <begin position="55"/>
        <end position="75"/>
    </location>
</feature>
<feature type="transmembrane region" description="Helical" evidence="5">
    <location>
        <begin position="297"/>
        <end position="314"/>
    </location>
</feature>
<evidence type="ECO:0000256" key="5">
    <source>
        <dbReference type="SAM" id="Phobius"/>
    </source>
</evidence>
<feature type="transmembrane region" description="Helical" evidence="5">
    <location>
        <begin position="21"/>
        <end position="43"/>
    </location>
</feature>
<keyword evidence="3 5" id="KW-1133">Transmembrane helix</keyword>
<evidence type="ECO:0000313" key="8">
    <source>
        <dbReference type="Proteomes" id="UP000784880"/>
    </source>
</evidence>
<organism evidence="7 8">
    <name type="scientific">Evansella tamaricis</name>
    <dbReference type="NCBI Taxonomy" id="2069301"/>
    <lineage>
        <taxon>Bacteria</taxon>
        <taxon>Bacillati</taxon>
        <taxon>Bacillota</taxon>
        <taxon>Bacilli</taxon>
        <taxon>Bacillales</taxon>
        <taxon>Bacillaceae</taxon>
        <taxon>Evansella</taxon>
    </lineage>
</organism>
<feature type="transmembrane region" description="Helical" evidence="5">
    <location>
        <begin position="142"/>
        <end position="160"/>
    </location>
</feature>
<dbReference type="Proteomes" id="UP000784880">
    <property type="component" value="Unassembled WGS sequence"/>
</dbReference>
<evidence type="ECO:0000256" key="1">
    <source>
        <dbReference type="ARBA" id="ARBA00004651"/>
    </source>
</evidence>
<dbReference type="InterPro" id="IPR011701">
    <property type="entry name" value="MFS"/>
</dbReference>